<sequence length="201" mass="22317">MNNGVTLLKPHILGIAGSPRRNGNTDRLLREAIKAMAETGYSTEIINIRDLQFSPCLGCNACSKTGQCVQKDDIQYLQERLVAADRIIVAAPVFFMGINAQTKAVIDRMQTFWALKYVFKQPVITESERLPRYGLFLSAAGTRFPDVFTCAERAIKNLYHVLDIKYYGSCAYKGIDQAGEIDLHPSAFSEVHAKALALAQL</sequence>
<dbReference type="Proteomes" id="UP000553059">
    <property type="component" value="Unassembled WGS sequence"/>
</dbReference>
<protein>
    <submittedName>
        <fullName evidence="4">Flavodoxin family protein</fullName>
    </submittedName>
</protein>
<evidence type="ECO:0000313" key="5">
    <source>
        <dbReference type="Proteomes" id="UP000553059"/>
    </source>
</evidence>
<evidence type="ECO:0000256" key="1">
    <source>
        <dbReference type="ARBA" id="ARBA00022630"/>
    </source>
</evidence>
<keyword evidence="2" id="KW-0288">FMN</keyword>
<dbReference type="SUPFAM" id="SSF52218">
    <property type="entry name" value="Flavoproteins"/>
    <property type="match status" value="1"/>
</dbReference>
<evidence type="ECO:0000313" key="4">
    <source>
        <dbReference type="EMBL" id="HHY27564.1"/>
    </source>
</evidence>
<dbReference type="GO" id="GO:0016491">
    <property type="term" value="F:oxidoreductase activity"/>
    <property type="evidence" value="ECO:0007669"/>
    <property type="project" value="InterPro"/>
</dbReference>
<dbReference type="PANTHER" id="PTHR43278:SF4">
    <property type="entry name" value="NAD(P)H-DEPENDENT FMN-CONTAINING OXIDOREDUCTASE YWQN-RELATED"/>
    <property type="match status" value="1"/>
</dbReference>
<keyword evidence="1" id="KW-0285">Flavoprotein</keyword>
<accession>A0A7C6Z5F1</accession>
<proteinExistence type="predicted"/>
<evidence type="ECO:0000256" key="2">
    <source>
        <dbReference type="ARBA" id="ARBA00022643"/>
    </source>
</evidence>
<dbReference type="AlphaFoldDB" id="A0A7C6Z5F1"/>
<dbReference type="InterPro" id="IPR051796">
    <property type="entry name" value="ISF_SsuE-like"/>
</dbReference>
<evidence type="ECO:0000259" key="3">
    <source>
        <dbReference type="Pfam" id="PF03358"/>
    </source>
</evidence>
<gene>
    <name evidence="4" type="ORF">GX523_12655</name>
</gene>
<dbReference type="PANTHER" id="PTHR43278">
    <property type="entry name" value="NAD(P)H-DEPENDENT FMN-CONTAINING OXIDOREDUCTASE YWQN-RELATED"/>
    <property type="match status" value="1"/>
</dbReference>
<dbReference type="Gene3D" id="3.40.50.360">
    <property type="match status" value="1"/>
</dbReference>
<dbReference type="InterPro" id="IPR029039">
    <property type="entry name" value="Flavoprotein-like_sf"/>
</dbReference>
<dbReference type="EMBL" id="DUTF01000276">
    <property type="protein sequence ID" value="HHY27564.1"/>
    <property type="molecule type" value="Genomic_DNA"/>
</dbReference>
<dbReference type="InterPro" id="IPR005025">
    <property type="entry name" value="FMN_Rdtase-like_dom"/>
</dbReference>
<dbReference type="Pfam" id="PF03358">
    <property type="entry name" value="FMN_red"/>
    <property type="match status" value="1"/>
</dbReference>
<comment type="caution">
    <text evidence="4">The sequence shown here is derived from an EMBL/GenBank/DDBJ whole genome shotgun (WGS) entry which is preliminary data.</text>
</comment>
<feature type="domain" description="NADPH-dependent FMN reductase-like" evidence="3">
    <location>
        <begin position="11"/>
        <end position="118"/>
    </location>
</feature>
<name>A0A7C6Z5F1_9FIRM</name>
<organism evidence="4 5">
    <name type="scientific">Desulfitobacterium dehalogenans</name>
    <dbReference type="NCBI Taxonomy" id="36854"/>
    <lineage>
        <taxon>Bacteria</taxon>
        <taxon>Bacillati</taxon>
        <taxon>Bacillota</taxon>
        <taxon>Clostridia</taxon>
        <taxon>Eubacteriales</taxon>
        <taxon>Desulfitobacteriaceae</taxon>
        <taxon>Desulfitobacterium</taxon>
    </lineage>
</organism>
<reference evidence="4 5" key="1">
    <citation type="journal article" date="2020" name="Biotechnol. Biofuels">
        <title>New insights from the biogas microbiome by comprehensive genome-resolved metagenomics of nearly 1600 species originating from multiple anaerobic digesters.</title>
        <authorList>
            <person name="Campanaro S."/>
            <person name="Treu L."/>
            <person name="Rodriguez-R L.M."/>
            <person name="Kovalovszki A."/>
            <person name="Ziels R.M."/>
            <person name="Maus I."/>
            <person name="Zhu X."/>
            <person name="Kougias P.G."/>
            <person name="Basile A."/>
            <person name="Luo G."/>
            <person name="Schluter A."/>
            <person name="Konstantinidis K.T."/>
            <person name="Angelidaki I."/>
        </authorList>
    </citation>
    <scope>NUCLEOTIDE SEQUENCE [LARGE SCALE GENOMIC DNA]</scope>
    <source>
        <strain evidence="4">AS05jafATM_4</strain>
    </source>
</reference>